<sequence length="199" mass="22272">MREKFEGQEFTDLFNLVTRAASYERLRKEKKQRRTSSKGTYYKDPSLEIAVVEYDSTPESEDEEAIAKSLRNKKSRELSAPSSSKEQKRVEEESVATVVALLSLSVGPFRIPVLLERMALFPWPRCLYRSHKSLCPVSLSKRSQIGLFFVVVAGVRATAFAGNQGHSLVRAYDSFIKEVSPIASKALIASSAFPFASLD</sequence>
<name>A0AAN9JCF4_CANGL</name>
<organism evidence="2 3">
    <name type="scientific">Canavalia gladiata</name>
    <name type="common">Sword bean</name>
    <name type="synonym">Dolichos gladiatus</name>
    <dbReference type="NCBI Taxonomy" id="3824"/>
    <lineage>
        <taxon>Eukaryota</taxon>
        <taxon>Viridiplantae</taxon>
        <taxon>Streptophyta</taxon>
        <taxon>Embryophyta</taxon>
        <taxon>Tracheophyta</taxon>
        <taxon>Spermatophyta</taxon>
        <taxon>Magnoliopsida</taxon>
        <taxon>eudicotyledons</taxon>
        <taxon>Gunneridae</taxon>
        <taxon>Pentapetalae</taxon>
        <taxon>rosids</taxon>
        <taxon>fabids</taxon>
        <taxon>Fabales</taxon>
        <taxon>Fabaceae</taxon>
        <taxon>Papilionoideae</taxon>
        <taxon>50 kb inversion clade</taxon>
        <taxon>NPAAA clade</taxon>
        <taxon>indigoferoid/millettioid clade</taxon>
        <taxon>Phaseoleae</taxon>
        <taxon>Canavalia</taxon>
    </lineage>
</organism>
<reference evidence="2 3" key="1">
    <citation type="submission" date="2024-01" db="EMBL/GenBank/DDBJ databases">
        <title>The genomes of 5 underutilized Papilionoideae crops provide insights into root nodulation and disease resistanc.</title>
        <authorList>
            <person name="Jiang F."/>
        </authorList>
    </citation>
    <scope>NUCLEOTIDE SEQUENCE [LARGE SCALE GENOMIC DNA]</scope>
    <source>
        <strain evidence="2">LVBAO_FW01</strain>
        <tissue evidence="2">Leaves</tissue>
    </source>
</reference>
<evidence type="ECO:0000256" key="1">
    <source>
        <dbReference type="SAM" id="MobiDB-lite"/>
    </source>
</evidence>
<gene>
    <name evidence="2" type="ORF">VNO77_50180</name>
</gene>
<proteinExistence type="predicted"/>
<feature type="region of interest" description="Disordered" evidence="1">
    <location>
        <begin position="55"/>
        <end position="88"/>
    </location>
</feature>
<dbReference type="Proteomes" id="UP001367508">
    <property type="component" value="Unassembled WGS sequence"/>
</dbReference>
<dbReference type="AlphaFoldDB" id="A0AAN9JCF4"/>
<evidence type="ECO:0000313" key="3">
    <source>
        <dbReference type="Proteomes" id="UP001367508"/>
    </source>
</evidence>
<evidence type="ECO:0000313" key="2">
    <source>
        <dbReference type="EMBL" id="KAK7296470.1"/>
    </source>
</evidence>
<keyword evidence="3" id="KW-1185">Reference proteome</keyword>
<protein>
    <submittedName>
        <fullName evidence="2">Uncharacterized protein</fullName>
    </submittedName>
</protein>
<accession>A0AAN9JCF4</accession>
<dbReference type="EMBL" id="JAYMYQ010000069">
    <property type="protein sequence ID" value="KAK7296470.1"/>
    <property type="molecule type" value="Genomic_DNA"/>
</dbReference>
<comment type="caution">
    <text evidence="2">The sequence shown here is derived from an EMBL/GenBank/DDBJ whole genome shotgun (WGS) entry which is preliminary data.</text>
</comment>